<dbReference type="PANTHER" id="PTHR45737:SF6">
    <property type="entry name" value="VON WILLEBRAND FACTOR A DOMAIN-CONTAINING PROTEIN 5A"/>
    <property type="match status" value="1"/>
</dbReference>
<name>W5MJ88_LEPOC</name>
<dbReference type="Pfam" id="PF08487">
    <property type="entry name" value="VIT"/>
    <property type="match status" value="1"/>
</dbReference>
<dbReference type="GeneTree" id="ENSGT00940000162662"/>
<evidence type="ECO:0000259" key="2">
    <source>
        <dbReference type="PROSITE" id="PS51468"/>
    </source>
</evidence>
<dbReference type="InterPro" id="IPR013694">
    <property type="entry name" value="VIT"/>
</dbReference>
<dbReference type="Pfam" id="PF13768">
    <property type="entry name" value="VWA_3"/>
    <property type="match status" value="1"/>
</dbReference>
<dbReference type="AlphaFoldDB" id="W5MJ88"/>
<feature type="domain" description="VWFA" evidence="1">
    <location>
        <begin position="279"/>
        <end position="460"/>
    </location>
</feature>
<dbReference type="STRING" id="7918.ENSLOCP00000008447"/>
<proteinExistence type="predicted"/>
<dbReference type="OMA" id="CGSHESR"/>
<dbReference type="SMART" id="SM00609">
    <property type="entry name" value="VIT"/>
    <property type="match status" value="1"/>
</dbReference>
<reference evidence="3" key="3">
    <citation type="submission" date="2025-09" db="UniProtKB">
        <authorList>
            <consortium name="Ensembl"/>
        </authorList>
    </citation>
    <scope>IDENTIFICATION</scope>
</reference>
<dbReference type="SMART" id="SM00327">
    <property type="entry name" value="VWA"/>
    <property type="match status" value="1"/>
</dbReference>
<dbReference type="EMBL" id="AHAT01036367">
    <property type="status" value="NOT_ANNOTATED_CDS"/>
    <property type="molecule type" value="Genomic_DNA"/>
</dbReference>
<reference evidence="3" key="2">
    <citation type="submission" date="2025-08" db="UniProtKB">
        <authorList>
            <consortium name="Ensembl"/>
        </authorList>
    </citation>
    <scope>IDENTIFICATION</scope>
</reference>
<evidence type="ECO:0000313" key="3">
    <source>
        <dbReference type="Ensembl" id="ENSLOCP00000008447.1"/>
    </source>
</evidence>
<dbReference type="PROSITE" id="PS51468">
    <property type="entry name" value="VIT"/>
    <property type="match status" value="1"/>
</dbReference>
<dbReference type="InParanoid" id="W5MJ88"/>
<dbReference type="HOGENOM" id="CLU_003826_4_0_1"/>
<dbReference type="SUPFAM" id="SSF53300">
    <property type="entry name" value="vWA-like"/>
    <property type="match status" value="1"/>
</dbReference>
<dbReference type="Ensembl" id="ENSLOCT00000008457.1">
    <property type="protein sequence ID" value="ENSLOCP00000008447.1"/>
    <property type="gene ID" value="ENSLOCG00000006975.1"/>
</dbReference>
<dbReference type="Proteomes" id="UP000018468">
    <property type="component" value="Linkage group LG22"/>
</dbReference>
<dbReference type="InterPro" id="IPR036465">
    <property type="entry name" value="vWFA_dom_sf"/>
</dbReference>
<evidence type="ECO:0000313" key="4">
    <source>
        <dbReference type="Proteomes" id="UP000018468"/>
    </source>
</evidence>
<protein>
    <submittedName>
        <fullName evidence="3">Uncharacterized protein</fullName>
    </submittedName>
</protein>
<dbReference type="Gene3D" id="3.40.50.410">
    <property type="entry name" value="von Willebrand factor, type A domain"/>
    <property type="match status" value="1"/>
</dbReference>
<evidence type="ECO:0000259" key="1">
    <source>
        <dbReference type="PROSITE" id="PS50234"/>
    </source>
</evidence>
<dbReference type="eggNOG" id="ENOG502QRPK">
    <property type="taxonomic scope" value="Eukaryota"/>
</dbReference>
<dbReference type="EMBL" id="AHAT01036366">
    <property type="status" value="NOT_ANNOTATED_CDS"/>
    <property type="molecule type" value="Genomic_DNA"/>
</dbReference>
<dbReference type="PROSITE" id="PS50234">
    <property type="entry name" value="VWFA"/>
    <property type="match status" value="1"/>
</dbReference>
<dbReference type="InterPro" id="IPR002035">
    <property type="entry name" value="VWF_A"/>
</dbReference>
<reference evidence="4" key="1">
    <citation type="submission" date="2011-12" db="EMBL/GenBank/DDBJ databases">
        <title>The Draft Genome of Lepisosteus oculatus.</title>
        <authorList>
            <consortium name="The Broad Institute Genome Assembly &amp; Analysis Group"/>
            <consortium name="Computational R&amp;D Group"/>
            <consortium name="and Sequencing Platform"/>
            <person name="Di Palma F."/>
            <person name="Alfoldi J."/>
            <person name="Johnson J."/>
            <person name="Berlin A."/>
            <person name="Gnerre S."/>
            <person name="Jaffe D."/>
            <person name="MacCallum I."/>
            <person name="Young S."/>
            <person name="Walker B.J."/>
            <person name="Lander E.S."/>
            <person name="Lindblad-Toh K."/>
        </authorList>
    </citation>
    <scope>NUCLEOTIDE SEQUENCE [LARGE SCALE GENOMIC DNA]</scope>
</reference>
<dbReference type="Bgee" id="ENSLOCG00000006975">
    <property type="expression patterns" value="Expressed in brain and 1 other cell type or tissue"/>
</dbReference>
<organism evidence="3 4">
    <name type="scientific">Lepisosteus oculatus</name>
    <name type="common">Spotted gar</name>
    <dbReference type="NCBI Taxonomy" id="7918"/>
    <lineage>
        <taxon>Eukaryota</taxon>
        <taxon>Metazoa</taxon>
        <taxon>Chordata</taxon>
        <taxon>Craniata</taxon>
        <taxon>Vertebrata</taxon>
        <taxon>Euteleostomi</taxon>
        <taxon>Actinopterygii</taxon>
        <taxon>Neopterygii</taxon>
        <taxon>Holostei</taxon>
        <taxon>Semionotiformes</taxon>
        <taxon>Lepisosteidae</taxon>
        <taxon>Lepisosteus</taxon>
    </lineage>
</organism>
<feature type="domain" description="VIT" evidence="2">
    <location>
        <begin position="1"/>
        <end position="131"/>
    </location>
</feature>
<dbReference type="PANTHER" id="PTHR45737">
    <property type="entry name" value="VON WILLEBRAND FACTOR A DOMAIN-CONTAINING PROTEIN 5A"/>
    <property type="match status" value="1"/>
</dbReference>
<sequence>MVLCCGLVTLQKDPVPLKSISVEVRVRGFVADVSSTLQYKNKESSPVEAVFVFPMEGSSAVYRFTARIGGVEIEAEVRDKQEAREQYDDALSSGLQAFLLEESDESPDVFRLSVGSLAPGESASVSLFYVTELPVQEDAALRFCLPAVLNPRYTSVGSASITADLPCASGGSVPYSLSLSAHITSPSAIDRVQCSCPISPLEYLTQDKTQAKLSLSPGHKFDRDVELLVYYCHAHQPTAILEAGLPFAPPGTLMADPMLMLSLFPEFHIAETTLSSNGEFIFLMDCSGSMQNPMDRESGAQQRIESARDTLVLLLKSLPLGCHFNIYSFGSQYESFFPESVEYTQDSMESALKKVMVMQADMGGTEILFPLREIYKQPCQAAHPRQLFVFTDGEVSNTKEVIDLVRSHAFSHRCFTFGIGEGASSSLITGMARAGSGHPQFITGTDRLQSKVRDNLRDELVKKFIPNPCFFHDGVDVGLINSTLTVCVADKRNMQGTVQTNKCDSSAVGSVCLQYTLGDKSVKNGLTFSLNSDMDSGLAIHRLGACTLIRFLEGQERGRAQGKEKEVLNQRLIKLSTESGVSCSHTAFIAINKDNKQPVQGALLCRDIPGKRVECQFDLKHSCLLPSTERIVIFCFCFLTTALQQQQYPQEKQQSSMHKFNLSKYQNHPKYLSTLSLVCLAMIVCNDYADQQTYTVEPSCRLPSLTSSSLNLDLKCLHFSKQHVSKPKEDPMLMMITLQKANGSWELNKSVASVLGKTKKEVTSKMPKEALNTNIWATVLALLWLYGFKLDFKDEWHFVAMKAVSWIKSQSGVDVTRCVEAGNILLGCQVDPQTLGI</sequence>
<keyword evidence="4" id="KW-1185">Reference proteome</keyword>
<accession>W5MJ88</accession>
<dbReference type="EMBL" id="AHAT01036365">
    <property type="status" value="NOT_ANNOTATED_CDS"/>
    <property type="molecule type" value="Genomic_DNA"/>
</dbReference>